<evidence type="ECO:0000256" key="11">
    <source>
        <dbReference type="SAM" id="MobiDB-lite"/>
    </source>
</evidence>
<gene>
    <name evidence="14" type="ORF">BO97DRAFT_444834</name>
</gene>
<reference evidence="14 15" key="1">
    <citation type="submission" date="2018-02" db="EMBL/GenBank/DDBJ databases">
        <title>The genomes of Aspergillus section Nigri reveals drivers in fungal speciation.</title>
        <authorList>
            <consortium name="DOE Joint Genome Institute"/>
            <person name="Vesth T.C."/>
            <person name="Nybo J."/>
            <person name="Theobald S."/>
            <person name="Brandl J."/>
            <person name="Frisvad J.C."/>
            <person name="Nielsen K.F."/>
            <person name="Lyhne E.K."/>
            <person name="Kogle M.E."/>
            <person name="Kuo A."/>
            <person name="Riley R."/>
            <person name="Clum A."/>
            <person name="Nolan M."/>
            <person name="Lipzen A."/>
            <person name="Salamov A."/>
            <person name="Henrissat B."/>
            <person name="Wiebenga A."/>
            <person name="De vries R.P."/>
            <person name="Grigoriev I.V."/>
            <person name="Mortensen U.H."/>
            <person name="Andersen M.R."/>
            <person name="Baker S.E."/>
        </authorList>
    </citation>
    <scope>NUCLEOTIDE SEQUENCE [LARGE SCALE GENOMIC DNA]</scope>
    <source>
        <strain evidence="14 15">CBS 101889</strain>
    </source>
</reference>
<keyword evidence="8 12" id="KW-1133">Transmembrane helix</keyword>
<dbReference type="PANTHER" id="PTHR19241">
    <property type="entry name" value="ATP-BINDING CASSETTE TRANSPORTER"/>
    <property type="match status" value="1"/>
</dbReference>
<feature type="region of interest" description="Disordered" evidence="11">
    <location>
        <begin position="1"/>
        <end position="37"/>
    </location>
</feature>
<dbReference type="Pfam" id="PF00005">
    <property type="entry name" value="ABC_tran"/>
    <property type="match status" value="2"/>
</dbReference>
<keyword evidence="6" id="KW-0547">Nucleotide-binding</keyword>
<dbReference type="GO" id="GO:0005524">
    <property type="term" value="F:ATP binding"/>
    <property type="evidence" value="ECO:0007669"/>
    <property type="project" value="UniProtKB-KW"/>
</dbReference>
<dbReference type="RefSeq" id="XP_025549310.1">
    <property type="nucleotide sequence ID" value="XM_025698495.1"/>
</dbReference>
<dbReference type="Gene3D" id="3.40.50.300">
    <property type="entry name" value="P-loop containing nucleotide triphosphate hydrolases"/>
    <property type="match status" value="2"/>
</dbReference>
<evidence type="ECO:0000256" key="5">
    <source>
        <dbReference type="ARBA" id="ARBA00022692"/>
    </source>
</evidence>
<dbReference type="SUPFAM" id="SSF52540">
    <property type="entry name" value="P-loop containing nucleoside triphosphate hydrolases"/>
    <property type="match status" value="2"/>
</dbReference>
<evidence type="ECO:0000256" key="9">
    <source>
        <dbReference type="ARBA" id="ARBA00023136"/>
    </source>
</evidence>
<feature type="transmembrane region" description="Helical" evidence="12">
    <location>
        <begin position="1150"/>
        <end position="1171"/>
    </location>
</feature>
<evidence type="ECO:0000256" key="7">
    <source>
        <dbReference type="ARBA" id="ARBA00022840"/>
    </source>
</evidence>
<keyword evidence="4" id="KW-1003">Cell membrane</keyword>
<evidence type="ECO:0000256" key="1">
    <source>
        <dbReference type="ARBA" id="ARBA00004651"/>
    </source>
</evidence>
<dbReference type="InterPro" id="IPR043926">
    <property type="entry name" value="ABCG_dom"/>
</dbReference>
<dbReference type="FunFam" id="3.40.50.300:FF:001465">
    <property type="entry name" value="ABC multidrug transporter (Eurofung)"/>
    <property type="match status" value="1"/>
</dbReference>
<dbReference type="GO" id="GO:0016887">
    <property type="term" value="F:ATP hydrolysis activity"/>
    <property type="evidence" value="ECO:0007669"/>
    <property type="project" value="InterPro"/>
</dbReference>
<evidence type="ECO:0000256" key="12">
    <source>
        <dbReference type="SAM" id="Phobius"/>
    </source>
</evidence>
<dbReference type="InterPro" id="IPR027417">
    <property type="entry name" value="P-loop_NTPase"/>
</dbReference>
<evidence type="ECO:0000256" key="2">
    <source>
        <dbReference type="ARBA" id="ARBA00006012"/>
    </source>
</evidence>
<dbReference type="SMART" id="SM00382">
    <property type="entry name" value="AAA"/>
    <property type="match status" value="2"/>
</dbReference>
<evidence type="ECO:0000259" key="13">
    <source>
        <dbReference type="SMART" id="SM00382"/>
    </source>
</evidence>
<dbReference type="PROSITE" id="PS00211">
    <property type="entry name" value="ABC_TRANSPORTER_1"/>
    <property type="match status" value="1"/>
</dbReference>
<keyword evidence="7" id="KW-0067">ATP-binding</keyword>
<evidence type="ECO:0000313" key="15">
    <source>
        <dbReference type="Proteomes" id="UP000248961"/>
    </source>
</evidence>
<feature type="transmembrane region" description="Helical" evidence="12">
    <location>
        <begin position="1126"/>
        <end position="1143"/>
    </location>
</feature>
<dbReference type="InterPro" id="IPR010929">
    <property type="entry name" value="PDR_CDR_ABC"/>
</dbReference>
<dbReference type="InterPro" id="IPR017871">
    <property type="entry name" value="ABC_transporter-like_CS"/>
</dbReference>
<name>A0A395HRF6_ASPHC</name>
<keyword evidence="15" id="KW-1185">Reference proteome</keyword>
<dbReference type="Pfam" id="PF06422">
    <property type="entry name" value="PDR_CDR"/>
    <property type="match status" value="1"/>
</dbReference>
<dbReference type="InterPro" id="IPR034001">
    <property type="entry name" value="ABCG_PDR_1"/>
</dbReference>
<feature type="domain" description="AAA+ ATPase" evidence="13">
    <location>
        <begin position="123"/>
        <end position="324"/>
    </location>
</feature>
<proteinExistence type="inferred from homology"/>
<dbReference type="Proteomes" id="UP000248961">
    <property type="component" value="Unassembled WGS sequence"/>
</dbReference>
<feature type="transmembrane region" description="Helical" evidence="12">
    <location>
        <begin position="703"/>
        <end position="724"/>
    </location>
</feature>
<evidence type="ECO:0000256" key="3">
    <source>
        <dbReference type="ARBA" id="ARBA00022448"/>
    </source>
</evidence>
<sequence>MEEKEAYSTPQGMFDSRDDTDSTATVLNDDPAISARGPNVSRAENWALMPEVKRQHERDMQSGLKPRQLGVTWKDLTVEVVSAEAAVNENFLSQFNVPQHIKESRNKPALRQILQNSHGCVKPGEMLLVLGRPGSGCTTLLKMLANRRLGYNSIQGDVHYGSLTAKEAGNYRGQIVINTEEEVFFPTLTVGQTMDFATRLKVPFTLPNGVESAEAYRQEAKEFLLKSMGITHTNDTKVGNEYVRGVSGGERKRVSIIECLATRGSVFCWDNSTRGLDASTALEWTKAIRAMTDVLGLSTIVTLYQAGNGIYDLFDKVLVLDEGKEIYYGPMEQARPFMEDLGFVCRDGSNVADYLTGITVPTERKIRPGYENRFPRNAEMVLAEYEKSPIYTQMHAEYNYPDTDIARERTEDFRTSVAQEKNKKLPKSSPLTVDFITQVKTCVTRQYQILWGDKATFIIKQVSTLVQALIAGSLFYNAPNNSGGLFVKSGALFFSLLYNSLLAMAEVTDSFNGRPVLVKHKGFAYFHPAAFCIAQIAADIPVLLFQISVFSLVVYFMVGLTMSAGAFFTYWILVFTATMAMTALFRACGAVFSTFDGASKVSGFLISALIMYTGYMIKKPQMHPWFGWIYWINPLAYGFDALLSNEFHNKIIPCVGANLIPNGPGYDGSSPQSCAGVGGAVPGQTYVTGDAYLASMSYNHSHVWRNFGILWAWWALFAAATIIATTRWKAPGENGASLLIPRERLNQHHQVARRDEESQAVEKGKTPSDESSQSEEDIDKQLVRNTSVFTWKDLKYTVKTPTGDRVLLDNVYGWVKPGMLGALMGSSGAGKTTLLDVLAQRKTEGTIHGSIMVDGRPLPVSFQRSAGYCEQLDVHEPFATVREALEFSALLRQPREVPPEEKLKYVDTIIDLLELHDIADTLIGRVGAGLSVEQRKRVTIGVELVSKPSILIFLDEPTSGLDGQSAYNTVRFLRKLADIGQAVLVTIHQPSAQLFAEFDTLLLLAKGGKMVYFGDIGDNGQTVKNYFARYDAPCPPNTNPAEHMIDVVSGALSQGRDWNQIWRESPEHSKAVSELDAIVSEAASKPPGTVDDGHEFAMPLWKQTLIVTKRSCVAVYRNTDYVNNKLALHIGSALFNGFSFWMINDHVGAVQLRLFTIFNFIFVAPGVINQLQPLFLERRDIYDAREKKSKMYSWIAFVTGLIVSEIPYLCICAVLYFVCWYYTVGFPSDSNKAGGVFFVMLMYEFVYTGIGQFISAYAPNAIFASLINPLIIGTLASFCGVLVPYAQIQAFWRYWIYWMNPFNYLMGSLLVFTTWDSPVHCKESEFALFDPPNGTTCKEYLAEFMSGMGARMNLVDPDATSNCRVCEYTKGSDYLVTINLKHYYYGWRDAAIVALFAISSYALVYVLMKLRTKASKKAE</sequence>
<feature type="transmembrane region" description="Helical" evidence="12">
    <location>
        <begin position="598"/>
        <end position="617"/>
    </location>
</feature>
<dbReference type="GO" id="GO:0005886">
    <property type="term" value="C:plasma membrane"/>
    <property type="evidence" value="ECO:0007669"/>
    <property type="project" value="UniProtKB-SubCell"/>
</dbReference>
<dbReference type="GeneID" id="37202784"/>
<feature type="transmembrane region" description="Helical" evidence="12">
    <location>
        <begin position="1191"/>
        <end position="1224"/>
    </location>
</feature>
<keyword evidence="9 12" id="KW-0472">Membrane</keyword>
<dbReference type="STRING" id="1450537.A0A395HRF6"/>
<dbReference type="CDD" id="cd03233">
    <property type="entry name" value="ABCG_PDR_domain1"/>
    <property type="match status" value="1"/>
</dbReference>
<dbReference type="Pfam" id="PF19055">
    <property type="entry name" value="ABC2_membrane_7"/>
    <property type="match status" value="1"/>
</dbReference>
<comment type="subcellular location">
    <subcellularLocation>
        <location evidence="1">Cell membrane</location>
        <topology evidence="1">Multi-pass membrane protein</topology>
    </subcellularLocation>
</comment>
<feature type="transmembrane region" description="Helical" evidence="12">
    <location>
        <begin position="525"/>
        <end position="558"/>
    </location>
</feature>
<dbReference type="InterPro" id="IPR003439">
    <property type="entry name" value="ABC_transporter-like_ATP-bd"/>
</dbReference>
<dbReference type="InterPro" id="IPR003593">
    <property type="entry name" value="AAA+_ATPase"/>
</dbReference>
<dbReference type="EMBL" id="KZ824297">
    <property type="protein sequence ID" value="RAL10156.1"/>
    <property type="molecule type" value="Genomic_DNA"/>
</dbReference>
<accession>A0A395HRF6</accession>
<comment type="similarity">
    <text evidence="2">Belongs to the ABC transporter superfamily. ABCG family. PDR (TC 3.A.1.205) subfamily.</text>
</comment>
<evidence type="ECO:0000256" key="8">
    <source>
        <dbReference type="ARBA" id="ARBA00022989"/>
    </source>
</evidence>
<feature type="region of interest" description="Disordered" evidence="11">
    <location>
        <begin position="748"/>
        <end position="779"/>
    </location>
</feature>
<dbReference type="VEuPathDB" id="FungiDB:BO97DRAFT_444834"/>
<evidence type="ECO:0000313" key="14">
    <source>
        <dbReference type="EMBL" id="RAL10156.1"/>
    </source>
</evidence>
<feature type="transmembrane region" description="Helical" evidence="12">
    <location>
        <begin position="1236"/>
        <end position="1255"/>
    </location>
</feature>
<evidence type="ECO:0000256" key="10">
    <source>
        <dbReference type="ARBA" id="ARBA00023180"/>
    </source>
</evidence>
<feature type="domain" description="AAA+ ATPase" evidence="13">
    <location>
        <begin position="817"/>
        <end position="1017"/>
    </location>
</feature>
<feature type="compositionally biased region" description="Basic and acidic residues" evidence="11">
    <location>
        <begin position="748"/>
        <end position="768"/>
    </location>
</feature>
<dbReference type="Pfam" id="PF01061">
    <property type="entry name" value="ABC2_membrane"/>
    <property type="match status" value="2"/>
</dbReference>
<dbReference type="GO" id="GO:0140359">
    <property type="term" value="F:ABC-type transporter activity"/>
    <property type="evidence" value="ECO:0007669"/>
    <property type="project" value="InterPro"/>
</dbReference>
<organism evidence="14 15">
    <name type="scientific">Aspergillus homomorphus (strain CBS 101889)</name>
    <dbReference type="NCBI Taxonomy" id="1450537"/>
    <lineage>
        <taxon>Eukaryota</taxon>
        <taxon>Fungi</taxon>
        <taxon>Dikarya</taxon>
        <taxon>Ascomycota</taxon>
        <taxon>Pezizomycotina</taxon>
        <taxon>Eurotiomycetes</taxon>
        <taxon>Eurotiomycetidae</taxon>
        <taxon>Eurotiales</taxon>
        <taxon>Aspergillaceae</taxon>
        <taxon>Aspergillus</taxon>
        <taxon>Aspergillus subgen. Circumdati</taxon>
    </lineage>
</organism>
<keyword evidence="3" id="KW-0813">Transport</keyword>
<feature type="transmembrane region" description="Helical" evidence="12">
    <location>
        <begin position="1261"/>
        <end position="1283"/>
    </location>
</feature>
<dbReference type="InterPro" id="IPR034003">
    <property type="entry name" value="ABCG_PDR_2"/>
</dbReference>
<keyword evidence="5 12" id="KW-0812">Transmembrane</keyword>
<keyword evidence="10" id="KW-0325">Glycoprotein</keyword>
<dbReference type="CDD" id="cd03232">
    <property type="entry name" value="ABCG_PDR_domain2"/>
    <property type="match status" value="1"/>
</dbReference>
<evidence type="ECO:0000256" key="6">
    <source>
        <dbReference type="ARBA" id="ARBA00022741"/>
    </source>
</evidence>
<feature type="transmembrane region" description="Helical" evidence="12">
    <location>
        <begin position="1390"/>
        <end position="1408"/>
    </location>
</feature>
<dbReference type="FunFam" id="3.40.50.300:FF:000054">
    <property type="entry name" value="ABC multidrug transporter atrF"/>
    <property type="match status" value="1"/>
</dbReference>
<protein>
    <submittedName>
        <fullName evidence="14">ABC multidrug transporter</fullName>
    </submittedName>
</protein>
<dbReference type="OrthoDB" id="245989at2759"/>
<dbReference type="InterPro" id="IPR013525">
    <property type="entry name" value="ABC2_TM"/>
</dbReference>
<evidence type="ECO:0000256" key="4">
    <source>
        <dbReference type="ARBA" id="ARBA00022475"/>
    </source>
</evidence>